<dbReference type="SUPFAM" id="SSF47459">
    <property type="entry name" value="HLH, helix-loop-helix DNA-binding domain"/>
    <property type="match status" value="1"/>
</dbReference>
<name>A0A0N4VKI4_ENTVE</name>
<dbReference type="WBParaSite" id="EVEC_0001137201-mRNA-1">
    <property type="protein sequence ID" value="EVEC_0001137201-mRNA-1"/>
    <property type="gene ID" value="EVEC_0001137201"/>
</dbReference>
<feature type="compositionally biased region" description="Low complexity" evidence="1">
    <location>
        <begin position="1"/>
        <end position="16"/>
    </location>
</feature>
<dbReference type="AlphaFoldDB" id="A0A0N4VKI4"/>
<dbReference type="InterPro" id="IPR036638">
    <property type="entry name" value="HLH_DNA-bd_sf"/>
</dbReference>
<sequence length="118" mass="13556">MRPSCSSPNFSSSSSETESDSVLTVRRGRIAKIAKERRERRETMAKLQRMIPSSKDCKSQLELLQRVIDYIFILQEQLRDCDETGNTCKFENDISSLSRLFARITTECSQSSQRILSN</sequence>
<reference evidence="2 3" key="2">
    <citation type="submission" date="2018-10" db="EMBL/GenBank/DDBJ databases">
        <authorList>
            <consortium name="Pathogen Informatics"/>
        </authorList>
    </citation>
    <scope>NUCLEOTIDE SEQUENCE [LARGE SCALE GENOMIC DNA]</scope>
</reference>
<dbReference type="GO" id="GO:0046983">
    <property type="term" value="F:protein dimerization activity"/>
    <property type="evidence" value="ECO:0007669"/>
    <property type="project" value="InterPro"/>
</dbReference>
<dbReference type="Proteomes" id="UP000274131">
    <property type="component" value="Unassembled WGS sequence"/>
</dbReference>
<reference evidence="4" key="1">
    <citation type="submission" date="2017-02" db="UniProtKB">
        <authorList>
            <consortium name="WormBaseParasite"/>
        </authorList>
    </citation>
    <scope>IDENTIFICATION</scope>
</reference>
<organism evidence="4">
    <name type="scientific">Enterobius vermicularis</name>
    <name type="common">Human pinworm</name>
    <dbReference type="NCBI Taxonomy" id="51028"/>
    <lineage>
        <taxon>Eukaryota</taxon>
        <taxon>Metazoa</taxon>
        <taxon>Ecdysozoa</taxon>
        <taxon>Nematoda</taxon>
        <taxon>Chromadorea</taxon>
        <taxon>Rhabditida</taxon>
        <taxon>Spirurina</taxon>
        <taxon>Oxyuridomorpha</taxon>
        <taxon>Oxyuroidea</taxon>
        <taxon>Oxyuridae</taxon>
        <taxon>Enterobius</taxon>
    </lineage>
</organism>
<evidence type="ECO:0000256" key="1">
    <source>
        <dbReference type="SAM" id="MobiDB-lite"/>
    </source>
</evidence>
<accession>A0A0N4VKI4</accession>
<keyword evidence="3" id="KW-1185">Reference proteome</keyword>
<evidence type="ECO:0000313" key="4">
    <source>
        <dbReference type="WBParaSite" id="EVEC_0001137201-mRNA-1"/>
    </source>
</evidence>
<feature type="region of interest" description="Disordered" evidence="1">
    <location>
        <begin position="1"/>
        <end position="23"/>
    </location>
</feature>
<evidence type="ECO:0000313" key="3">
    <source>
        <dbReference type="Proteomes" id="UP000274131"/>
    </source>
</evidence>
<evidence type="ECO:0000313" key="2">
    <source>
        <dbReference type="EMBL" id="VDD95929.1"/>
    </source>
</evidence>
<protein>
    <submittedName>
        <fullName evidence="4">BHLH domain-containing protein</fullName>
    </submittedName>
</protein>
<gene>
    <name evidence="2" type="ORF">EVEC_LOCUS10680</name>
</gene>
<dbReference type="Gene3D" id="4.10.280.10">
    <property type="entry name" value="Helix-loop-helix DNA-binding domain"/>
    <property type="match status" value="1"/>
</dbReference>
<dbReference type="EMBL" id="UXUI01011085">
    <property type="protein sequence ID" value="VDD95929.1"/>
    <property type="molecule type" value="Genomic_DNA"/>
</dbReference>
<proteinExistence type="predicted"/>